<keyword evidence="2 8" id="KW-0645">Protease</keyword>
<keyword evidence="5" id="KW-0190">Covalent protein-DNA linkage</keyword>
<dbReference type="EMBL" id="BAAANJ010000028">
    <property type="protein sequence ID" value="GAA1821446.1"/>
    <property type="molecule type" value="Genomic_DNA"/>
</dbReference>
<comment type="similarity">
    <text evidence="1 8">Belongs to the SOS response-associated peptidase family.</text>
</comment>
<dbReference type="RefSeq" id="WP_344298030.1">
    <property type="nucleotide sequence ID" value="NZ_BAAANJ010000028.1"/>
</dbReference>
<evidence type="ECO:0000256" key="5">
    <source>
        <dbReference type="ARBA" id="ARBA00023124"/>
    </source>
</evidence>
<keyword evidence="4 8" id="KW-0378">Hydrolase</keyword>
<evidence type="ECO:0000256" key="8">
    <source>
        <dbReference type="RuleBase" id="RU364100"/>
    </source>
</evidence>
<evidence type="ECO:0000313" key="9">
    <source>
        <dbReference type="EMBL" id="GAA1821446.1"/>
    </source>
</evidence>
<organism evidence="9 10">
    <name type="scientific">Agromyces neolithicus</name>
    <dbReference type="NCBI Taxonomy" id="269420"/>
    <lineage>
        <taxon>Bacteria</taxon>
        <taxon>Bacillati</taxon>
        <taxon>Actinomycetota</taxon>
        <taxon>Actinomycetes</taxon>
        <taxon>Micrococcales</taxon>
        <taxon>Microbacteriaceae</taxon>
        <taxon>Agromyces</taxon>
    </lineage>
</organism>
<dbReference type="Pfam" id="PF02586">
    <property type="entry name" value="SRAP"/>
    <property type="match status" value="1"/>
</dbReference>
<name>A0ABN2MDK6_9MICO</name>
<dbReference type="InterPro" id="IPR003738">
    <property type="entry name" value="SRAP"/>
</dbReference>
<keyword evidence="6" id="KW-0238">DNA-binding</keyword>
<reference evidence="9 10" key="1">
    <citation type="journal article" date="2019" name="Int. J. Syst. Evol. Microbiol.">
        <title>The Global Catalogue of Microorganisms (GCM) 10K type strain sequencing project: providing services to taxonomists for standard genome sequencing and annotation.</title>
        <authorList>
            <consortium name="The Broad Institute Genomics Platform"/>
            <consortium name="The Broad Institute Genome Sequencing Center for Infectious Disease"/>
            <person name="Wu L."/>
            <person name="Ma J."/>
        </authorList>
    </citation>
    <scope>NUCLEOTIDE SEQUENCE [LARGE SCALE GENOMIC DNA]</scope>
    <source>
        <strain evidence="9 10">JCM 14322</strain>
    </source>
</reference>
<keyword evidence="7" id="KW-0456">Lyase</keyword>
<keyword evidence="3" id="KW-0227">DNA damage</keyword>
<protein>
    <recommendedName>
        <fullName evidence="8">Abasic site processing protein</fullName>
        <ecNumber evidence="8">3.4.-.-</ecNumber>
    </recommendedName>
</protein>
<accession>A0ABN2MDK6</accession>
<proteinExistence type="inferred from homology"/>
<dbReference type="InterPro" id="IPR036590">
    <property type="entry name" value="SRAP-like"/>
</dbReference>
<gene>
    <name evidence="9" type="ORF">GCM10009749_35230</name>
</gene>
<dbReference type="SUPFAM" id="SSF143081">
    <property type="entry name" value="BB1717-like"/>
    <property type="match status" value="1"/>
</dbReference>
<evidence type="ECO:0000313" key="10">
    <source>
        <dbReference type="Proteomes" id="UP001500002"/>
    </source>
</evidence>
<sequence>MCGRFTLKERPADLAAAVGALEGDFSSWQPSFNIPPTATIPVLVEAKLPDSEMFGRRLEPARWGLVPGWSKELKLKFPTFNARSEGIAEKNTWRGPLKSHRAIVPMDGWYEWTGEKGAKVPHFIHHPDGETLGVAGLYSWWLDRSKPEDDDTRWTLTATILTSDAVDELVGIHDRSPVPLPRDLWDWWLDPSLVGDQAMVDDAVKAALPIAEQLAVYSVRPFKVGQDGPALIQPA</sequence>
<dbReference type="PANTHER" id="PTHR13604">
    <property type="entry name" value="DC12-RELATED"/>
    <property type="match status" value="1"/>
</dbReference>
<keyword evidence="10" id="KW-1185">Reference proteome</keyword>
<evidence type="ECO:0000256" key="3">
    <source>
        <dbReference type="ARBA" id="ARBA00022763"/>
    </source>
</evidence>
<evidence type="ECO:0000256" key="7">
    <source>
        <dbReference type="ARBA" id="ARBA00023239"/>
    </source>
</evidence>
<dbReference type="EC" id="3.4.-.-" evidence="8"/>
<dbReference type="PANTHER" id="PTHR13604:SF0">
    <property type="entry name" value="ABASIC SITE PROCESSING PROTEIN HMCES"/>
    <property type="match status" value="1"/>
</dbReference>
<dbReference type="Proteomes" id="UP001500002">
    <property type="component" value="Unassembled WGS sequence"/>
</dbReference>
<dbReference type="Gene3D" id="3.90.1680.10">
    <property type="entry name" value="SOS response associated peptidase-like"/>
    <property type="match status" value="1"/>
</dbReference>
<evidence type="ECO:0000256" key="4">
    <source>
        <dbReference type="ARBA" id="ARBA00022801"/>
    </source>
</evidence>
<evidence type="ECO:0000256" key="1">
    <source>
        <dbReference type="ARBA" id="ARBA00008136"/>
    </source>
</evidence>
<comment type="caution">
    <text evidence="9">The sequence shown here is derived from an EMBL/GenBank/DDBJ whole genome shotgun (WGS) entry which is preliminary data.</text>
</comment>
<evidence type="ECO:0000256" key="6">
    <source>
        <dbReference type="ARBA" id="ARBA00023125"/>
    </source>
</evidence>
<evidence type="ECO:0000256" key="2">
    <source>
        <dbReference type="ARBA" id="ARBA00022670"/>
    </source>
</evidence>